<dbReference type="Gene3D" id="3.60.15.10">
    <property type="entry name" value="Ribonuclease Z/Hydroxyacylglutathione hydrolase-like"/>
    <property type="match status" value="1"/>
</dbReference>
<evidence type="ECO:0000256" key="1">
    <source>
        <dbReference type="ARBA" id="ARBA00007749"/>
    </source>
</evidence>
<comment type="similarity">
    <text evidence="1">Belongs to the metallo-beta-lactamase superfamily.</text>
</comment>
<feature type="compositionally biased region" description="Pro residues" evidence="5">
    <location>
        <begin position="34"/>
        <end position="43"/>
    </location>
</feature>
<dbReference type="PROSITE" id="PS51257">
    <property type="entry name" value="PROKAR_LIPOPROTEIN"/>
    <property type="match status" value="1"/>
</dbReference>
<keyword evidence="3" id="KW-0378">Hydrolase</keyword>
<evidence type="ECO:0000259" key="7">
    <source>
        <dbReference type="SMART" id="SM00849"/>
    </source>
</evidence>
<dbReference type="SUPFAM" id="SSF56281">
    <property type="entry name" value="Metallo-hydrolase/oxidoreductase"/>
    <property type="match status" value="1"/>
</dbReference>
<evidence type="ECO:0000256" key="2">
    <source>
        <dbReference type="ARBA" id="ARBA00022723"/>
    </source>
</evidence>
<dbReference type="PANTHER" id="PTHR42978">
    <property type="entry name" value="QUORUM-QUENCHING LACTONASE YTNP-RELATED-RELATED"/>
    <property type="match status" value="1"/>
</dbReference>
<proteinExistence type="inferred from homology"/>
<dbReference type="InterPro" id="IPR036866">
    <property type="entry name" value="RibonucZ/Hydroxyglut_hydro"/>
</dbReference>
<keyword evidence="9" id="KW-1185">Reference proteome</keyword>
<evidence type="ECO:0000313" key="9">
    <source>
        <dbReference type="Proteomes" id="UP000060787"/>
    </source>
</evidence>
<dbReference type="Proteomes" id="UP000060787">
    <property type="component" value="Chromosome"/>
</dbReference>
<keyword evidence="6" id="KW-0732">Signal</keyword>
<reference evidence="8 9" key="1">
    <citation type="journal article" date="2015" name="BMC Genomics">
        <title>Comparative genomics and metabolic profiling of the genus Lysobacter.</title>
        <authorList>
            <person name="de Bruijn I."/>
            <person name="Cheng X."/>
            <person name="de Jager V."/>
            <person name="Exposito R.G."/>
            <person name="Watrous J."/>
            <person name="Patel N."/>
            <person name="Postma J."/>
            <person name="Dorrestein P.C."/>
            <person name="Kobayashi D."/>
            <person name="Raaijmakers J.M."/>
        </authorList>
    </citation>
    <scope>NUCLEOTIDE SEQUENCE [LARGE SCALE GENOMIC DNA]</scope>
    <source>
        <strain evidence="8 9">76</strain>
    </source>
</reference>
<dbReference type="InterPro" id="IPR051013">
    <property type="entry name" value="MBL_superfamily_lactonases"/>
</dbReference>
<dbReference type="Pfam" id="PF00753">
    <property type="entry name" value="Lactamase_B"/>
    <property type="match status" value="1"/>
</dbReference>
<keyword evidence="4" id="KW-0862">Zinc</keyword>
<evidence type="ECO:0000256" key="6">
    <source>
        <dbReference type="SAM" id="SignalP"/>
    </source>
</evidence>
<dbReference type="KEGG" id="lab:LA76x_3672"/>
<sequence>MTRTYRSALVVAFLAGTMLAGCSEPKPAATATPTPAPATPSAPQPASNPDVLRFRIGTLDAAALKDGDIEAANDGKTFAIGQPADEVNALLAAAGAPTDVLHLSIQPLLVRSGARILLFDTGAADAAFARAGRLPASLRAAGVEPSQVTDIFISHQHQDHVGGLLTREGALAFPNAAIHLSAPEWESLKADRDAAALVAAITPKVATFQPGAAIIPGVVTAVAVDGHTPGHSAYEIASGDERLLYLGDTAHHHVISVQRPEWTVQYDMNAPLAQASRRALLQRAADGKLRVYSVHFPFPGLGHIKAQGDSFVWEPEQDPAR</sequence>
<dbReference type="SMART" id="SM00849">
    <property type="entry name" value="Lactamase_B"/>
    <property type="match status" value="1"/>
</dbReference>
<dbReference type="STRING" id="84531.LA76x_3672"/>
<dbReference type="GO" id="GO:0016787">
    <property type="term" value="F:hydrolase activity"/>
    <property type="evidence" value="ECO:0007669"/>
    <property type="project" value="UniProtKB-KW"/>
</dbReference>
<feature type="chain" id="PRO_5006597504" evidence="6">
    <location>
        <begin position="21"/>
        <end position="321"/>
    </location>
</feature>
<dbReference type="GO" id="GO:0046872">
    <property type="term" value="F:metal ion binding"/>
    <property type="evidence" value="ECO:0007669"/>
    <property type="project" value="UniProtKB-KW"/>
</dbReference>
<dbReference type="AlphaFoldDB" id="A0A0S2FE25"/>
<feature type="region of interest" description="Disordered" evidence="5">
    <location>
        <begin position="25"/>
        <end position="50"/>
    </location>
</feature>
<evidence type="ECO:0000256" key="3">
    <source>
        <dbReference type="ARBA" id="ARBA00022801"/>
    </source>
</evidence>
<feature type="domain" description="Metallo-beta-lactamase" evidence="7">
    <location>
        <begin position="104"/>
        <end position="295"/>
    </location>
</feature>
<keyword evidence="2" id="KW-0479">Metal-binding</keyword>
<organism evidence="8 9">
    <name type="scientific">Lysobacter antibioticus</name>
    <dbReference type="NCBI Taxonomy" id="84531"/>
    <lineage>
        <taxon>Bacteria</taxon>
        <taxon>Pseudomonadati</taxon>
        <taxon>Pseudomonadota</taxon>
        <taxon>Gammaproteobacteria</taxon>
        <taxon>Lysobacterales</taxon>
        <taxon>Lysobacteraceae</taxon>
        <taxon>Lysobacter</taxon>
    </lineage>
</organism>
<evidence type="ECO:0000313" key="8">
    <source>
        <dbReference type="EMBL" id="ALN81794.1"/>
    </source>
</evidence>
<evidence type="ECO:0000256" key="4">
    <source>
        <dbReference type="ARBA" id="ARBA00022833"/>
    </source>
</evidence>
<name>A0A0S2FE25_LYSAN</name>
<dbReference type="eggNOG" id="COG0491">
    <property type="taxonomic scope" value="Bacteria"/>
</dbReference>
<feature type="signal peptide" evidence="6">
    <location>
        <begin position="1"/>
        <end position="20"/>
    </location>
</feature>
<evidence type="ECO:0000256" key="5">
    <source>
        <dbReference type="SAM" id="MobiDB-lite"/>
    </source>
</evidence>
<dbReference type="CDD" id="cd07720">
    <property type="entry name" value="OPHC2-like_MBL-fold"/>
    <property type="match status" value="1"/>
</dbReference>
<protein>
    <submittedName>
        <fullName evidence="8">Metallo-beta-lactamase superfamily protein</fullName>
    </submittedName>
</protein>
<accession>A0A0S2FE25</accession>
<dbReference type="InterPro" id="IPR001279">
    <property type="entry name" value="Metallo-B-lactamas"/>
</dbReference>
<gene>
    <name evidence="8" type="ORF">LA76x_3672</name>
</gene>
<dbReference type="PANTHER" id="PTHR42978:SF6">
    <property type="entry name" value="QUORUM-QUENCHING LACTONASE YTNP-RELATED"/>
    <property type="match status" value="1"/>
</dbReference>
<dbReference type="EMBL" id="CP011129">
    <property type="protein sequence ID" value="ALN81794.1"/>
    <property type="molecule type" value="Genomic_DNA"/>
</dbReference>
<dbReference type="PATRIC" id="fig|84531.8.peg.3690"/>